<evidence type="ECO:0000256" key="1">
    <source>
        <dbReference type="SAM" id="SignalP"/>
    </source>
</evidence>
<proteinExistence type="predicted"/>
<keyword evidence="1" id="KW-0732">Signal</keyword>
<accession>A0ABP3JQX5</accession>
<comment type="caution">
    <text evidence="2">The sequence shown here is derived from an EMBL/GenBank/DDBJ whole genome shotgun (WGS) entry which is preliminary data.</text>
</comment>
<dbReference type="RefSeq" id="WP_344089640.1">
    <property type="nucleotide sequence ID" value="NZ_BAAAHB010000021.1"/>
</dbReference>
<feature type="chain" id="PRO_5045510028" description="Secreted protein" evidence="1">
    <location>
        <begin position="35"/>
        <end position="155"/>
    </location>
</feature>
<keyword evidence="3" id="KW-1185">Reference proteome</keyword>
<dbReference type="Proteomes" id="UP001499895">
    <property type="component" value="Unassembled WGS sequence"/>
</dbReference>
<name>A0ABP3JQX5_9ACTN</name>
<protein>
    <recommendedName>
        <fullName evidence="4">Secreted protein</fullName>
    </recommendedName>
</protein>
<feature type="signal peptide" evidence="1">
    <location>
        <begin position="1"/>
        <end position="34"/>
    </location>
</feature>
<evidence type="ECO:0000313" key="3">
    <source>
        <dbReference type="Proteomes" id="UP001499895"/>
    </source>
</evidence>
<dbReference type="EMBL" id="BAAAHB010000021">
    <property type="protein sequence ID" value="GAA0461604.1"/>
    <property type="molecule type" value="Genomic_DNA"/>
</dbReference>
<reference evidence="3" key="1">
    <citation type="journal article" date="2019" name="Int. J. Syst. Evol. Microbiol.">
        <title>The Global Catalogue of Microorganisms (GCM) 10K type strain sequencing project: providing services to taxonomists for standard genome sequencing and annotation.</title>
        <authorList>
            <consortium name="The Broad Institute Genomics Platform"/>
            <consortium name="The Broad Institute Genome Sequencing Center for Infectious Disease"/>
            <person name="Wu L."/>
            <person name="Ma J."/>
        </authorList>
    </citation>
    <scope>NUCLEOTIDE SEQUENCE [LARGE SCALE GENOMIC DNA]</scope>
    <source>
        <strain evidence="3">JCM 10649</strain>
    </source>
</reference>
<organism evidence="2 3">
    <name type="scientific">Streptomyces stramineus</name>
    <dbReference type="NCBI Taxonomy" id="173861"/>
    <lineage>
        <taxon>Bacteria</taxon>
        <taxon>Bacillati</taxon>
        <taxon>Actinomycetota</taxon>
        <taxon>Actinomycetes</taxon>
        <taxon>Kitasatosporales</taxon>
        <taxon>Streptomycetaceae</taxon>
        <taxon>Streptomyces</taxon>
    </lineage>
</organism>
<sequence length="155" mass="16608">MSKSSTWKRSLSSAGVGLAALIVSVTALSGQASADMIEGVEVDDGAVSVDAEGVTAAMPCITSYGVKTCFDRAGDKVYVKDTEADGKSAVGLWKTNYTRDGGCRNKLGEGKWAVCNYNMREPGHIQLQNARYDGQTGKFTYPNPRVYSVWLPIGR</sequence>
<evidence type="ECO:0008006" key="4">
    <source>
        <dbReference type="Google" id="ProtNLM"/>
    </source>
</evidence>
<evidence type="ECO:0000313" key="2">
    <source>
        <dbReference type="EMBL" id="GAA0461604.1"/>
    </source>
</evidence>
<gene>
    <name evidence="2" type="ORF">GCM10009544_25140</name>
</gene>